<accession>A0A381ZJF6</accession>
<evidence type="ECO:0000256" key="2">
    <source>
        <dbReference type="ARBA" id="ARBA00023235"/>
    </source>
</evidence>
<dbReference type="GO" id="GO:0003755">
    <property type="term" value="F:peptidyl-prolyl cis-trans isomerase activity"/>
    <property type="evidence" value="ECO:0007669"/>
    <property type="project" value="UniProtKB-KW"/>
</dbReference>
<dbReference type="InterPro" id="IPR027304">
    <property type="entry name" value="Trigger_fact/SurA_dom_sf"/>
</dbReference>
<feature type="region of interest" description="Disordered" evidence="4">
    <location>
        <begin position="226"/>
        <end position="246"/>
    </location>
</feature>
<dbReference type="GO" id="GO:0015031">
    <property type="term" value="P:protein transport"/>
    <property type="evidence" value="ECO:0007669"/>
    <property type="project" value="InterPro"/>
</dbReference>
<protein>
    <recommendedName>
        <fullName evidence="5">Trigger factor C-terminal domain-containing protein</fullName>
    </recommendedName>
</protein>
<dbReference type="InterPro" id="IPR037041">
    <property type="entry name" value="Trigger_fac_C_sf"/>
</dbReference>
<evidence type="ECO:0000313" key="6">
    <source>
        <dbReference type="EMBL" id="SVA89405.1"/>
    </source>
</evidence>
<dbReference type="Gene3D" id="1.10.3120.10">
    <property type="entry name" value="Trigger factor, C-terminal domain"/>
    <property type="match status" value="1"/>
</dbReference>
<evidence type="ECO:0000256" key="3">
    <source>
        <dbReference type="SAM" id="Coils"/>
    </source>
</evidence>
<evidence type="ECO:0000259" key="5">
    <source>
        <dbReference type="Pfam" id="PF05698"/>
    </source>
</evidence>
<dbReference type="Pfam" id="PF05698">
    <property type="entry name" value="Trigger_C"/>
    <property type="match status" value="1"/>
</dbReference>
<evidence type="ECO:0000256" key="1">
    <source>
        <dbReference type="ARBA" id="ARBA00023110"/>
    </source>
</evidence>
<feature type="non-terminal residue" evidence="6">
    <location>
        <position position="1"/>
    </location>
</feature>
<organism evidence="6">
    <name type="scientific">marine metagenome</name>
    <dbReference type="NCBI Taxonomy" id="408172"/>
    <lineage>
        <taxon>unclassified sequences</taxon>
        <taxon>metagenomes</taxon>
        <taxon>ecological metagenomes</taxon>
    </lineage>
</organism>
<name>A0A381ZJF6_9ZZZZ</name>
<keyword evidence="2" id="KW-0413">Isomerase</keyword>
<dbReference type="InterPro" id="IPR008880">
    <property type="entry name" value="Trigger_fac_C"/>
</dbReference>
<feature type="domain" description="Trigger factor C-terminal" evidence="5">
    <location>
        <begin position="67"/>
        <end position="192"/>
    </location>
</feature>
<evidence type="ECO:0000256" key="4">
    <source>
        <dbReference type="SAM" id="MobiDB-lite"/>
    </source>
</evidence>
<dbReference type="AlphaFoldDB" id="A0A381ZJF6"/>
<gene>
    <name evidence="6" type="ORF">METZ01_LOCUS142259</name>
</gene>
<keyword evidence="1" id="KW-0697">Rotamase</keyword>
<proteinExistence type="predicted"/>
<feature type="coiled-coil region" evidence="3">
    <location>
        <begin position="114"/>
        <end position="141"/>
    </location>
</feature>
<feature type="compositionally biased region" description="Basic and acidic residues" evidence="4">
    <location>
        <begin position="232"/>
        <end position="246"/>
    </location>
</feature>
<reference evidence="6" key="1">
    <citation type="submission" date="2018-05" db="EMBL/GenBank/DDBJ databases">
        <authorList>
            <person name="Lanie J.A."/>
            <person name="Ng W.-L."/>
            <person name="Kazmierczak K.M."/>
            <person name="Andrzejewski T.M."/>
            <person name="Davidsen T.M."/>
            <person name="Wayne K.J."/>
            <person name="Tettelin H."/>
            <person name="Glass J.I."/>
            <person name="Rusch D."/>
            <person name="Podicherti R."/>
            <person name="Tsui H.-C.T."/>
            <person name="Winkler M.E."/>
        </authorList>
    </citation>
    <scope>NUCLEOTIDE SEQUENCE</scope>
</reference>
<dbReference type="GO" id="GO:0006457">
    <property type="term" value="P:protein folding"/>
    <property type="evidence" value="ECO:0007669"/>
    <property type="project" value="InterPro"/>
</dbReference>
<keyword evidence="3" id="KW-0175">Coiled coil</keyword>
<sequence length="246" mass="28405">YKEFHAALIGMGSGEEKEAVIELSERFDENEGKKADFKIKLTGISTAKRPEMDEDFFKKFGVANEKEIKEKIAENIESRKKAELQSEYRMQVGSQLTGLYDDFVLPEELIKLGKERVDTELEEASAKKEITEAEIEKKRQEGYENARMDLRMKFILDSIREHEKLKFDEKEAAGEFFNLAQITGQNPDELIQSPFGRNMYQRIFIRKQGDATLDRIVARVFGEPVEEAPTTAEDHVHDEHCDHDHS</sequence>
<dbReference type="EMBL" id="UINC01021575">
    <property type="protein sequence ID" value="SVA89405.1"/>
    <property type="molecule type" value="Genomic_DNA"/>
</dbReference>
<dbReference type="SUPFAM" id="SSF109998">
    <property type="entry name" value="Triger factor/SurA peptide-binding domain-like"/>
    <property type="match status" value="1"/>
</dbReference>